<dbReference type="Proteomes" id="UP001305414">
    <property type="component" value="Unassembled WGS sequence"/>
</dbReference>
<organism evidence="2 3">
    <name type="scientific">Xylaria bambusicola</name>
    <dbReference type="NCBI Taxonomy" id="326684"/>
    <lineage>
        <taxon>Eukaryota</taxon>
        <taxon>Fungi</taxon>
        <taxon>Dikarya</taxon>
        <taxon>Ascomycota</taxon>
        <taxon>Pezizomycotina</taxon>
        <taxon>Sordariomycetes</taxon>
        <taxon>Xylariomycetidae</taxon>
        <taxon>Xylariales</taxon>
        <taxon>Xylariaceae</taxon>
        <taxon>Xylaria</taxon>
    </lineage>
</organism>
<feature type="compositionally biased region" description="Basic and acidic residues" evidence="1">
    <location>
        <begin position="427"/>
        <end position="439"/>
    </location>
</feature>
<reference evidence="2 3" key="1">
    <citation type="submission" date="2023-10" db="EMBL/GenBank/DDBJ databases">
        <title>Draft genome sequence of Xylaria bambusicola isolate GMP-LS, the root and basal stem rot pathogen of sugarcane in Indonesia.</title>
        <authorList>
            <person name="Selvaraj P."/>
            <person name="Muralishankar V."/>
            <person name="Muruganantham S."/>
            <person name="Sp S."/>
            <person name="Haryani S."/>
            <person name="Lau K.J.X."/>
            <person name="Naqvi N.I."/>
        </authorList>
    </citation>
    <scope>NUCLEOTIDE SEQUENCE [LARGE SCALE GENOMIC DNA]</scope>
    <source>
        <strain evidence="2">GMP-LS</strain>
    </source>
</reference>
<accession>A0AAN7YV19</accession>
<sequence>MSIFCISLPTPSFFTMASQKEPTSQESATSLVLWPPITEAKDEAEATGTKFHRDADLQVIIKTLDSNPTIYLACASALACASLVWRTMLYHDNTDADGSNGDSKRGQVQTIRLDGDPEAIGLLFHIIHYEFNHVPECPTLSQLFELGKAACQFRCTHILYPWASQWASQLSEFGAEDDCYPECHKALYVAWTFGDLKLYRDMVDALIVTTEIDINGKIVNISGKPLEDMLMPCDLLARASTIEKILHAIKKPIHDLSHGEQDQKSTYCKIGKDSQACEIMMLGSTIPALTRAGLFPTPEPEKYTGSIVQLKDKLDKIKTIPYVGKEWVPHMSHEGCNLGFRDSVTVCLKEMDVPLSSSIMSWMSSQAKTCGIEPTRELEEWQRKSENASVEILAEPDSPRHVDVEELDHASSEIASPMRSHSLSQNQKEDERDTCVADK</sequence>
<dbReference type="AlphaFoldDB" id="A0AAN7YV19"/>
<proteinExistence type="predicted"/>
<keyword evidence="3" id="KW-1185">Reference proteome</keyword>
<evidence type="ECO:0008006" key="4">
    <source>
        <dbReference type="Google" id="ProtNLM"/>
    </source>
</evidence>
<evidence type="ECO:0000313" key="2">
    <source>
        <dbReference type="EMBL" id="KAK5625910.1"/>
    </source>
</evidence>
<feature type="region of interest" description="Disordered" evidence="1">
    <location>
        <begin position="389"/>
        <end position="439"/>
    </location>
</feature>
<name>A0AAN7YV19_9PEZI</name>
<comment type="caution">
    <text evidence="2">The sequence shown here is derived from an EMBL/GenBank/DDBJ whole genome shotgun (WGS) entry which is preliminary data.</text>
</comment>
<gene>
    <name evidence="2" type="ORF">RRF57_001626</name>
</gene>
<feature type="compositionally biased region" description="Basic and acidic residues" evidence="1">
    <location>
        <begin position="397"/>
        <end position="411"/>
    </location>
</feature>
<protein>
    <recommendedName>
        <fullName evidence="4">BTB domain-containing protein</fullName>
    </recommendedName>
</protein>
<evidence type="ECO:0000313" key="3">
    <source>
        <dbReference type="Proteomes" id="UP001305414"/>
    </source>
</evidence>
<evidence type="ECO:0000256" key="1">
    <source>
        <dbReference type="SAM" id="MobiDB-lite"/>
    </source>
</evidence>
<dbReference type="EMBL" id="JAWHQM010000003">
    <property type="protein sequence ID" value="KAK5625910.1"/>
    <property type="molecule type" value="Genomic_DNA"/>
</dbReference>